<feature type="domain" description="Protein FecR C-terminal" evidence="2">
    <location>
        <begin position="313"/>
        <end position="381"/>
    </location>
</feature>
<reference evidence="3 4" key="1">
    <citation type="submission" date="2016-11" db="EMBL/GenBank/DDBJ databases">
        <authorList>
            <person name="Jaros S."/>
            <person name="Januszkiewicz K."/>
            <person name="Wedrychowicz H."/>
        </authorList>
    </citation>
    <scope>NUCLEOTIDE SEQUENCE [LARGE SCALE GENOMIC DNA]</scope>
    <source>
        <strain evidence="3 4">CGMCC 1.8863</strain>
    </source>
</reference>
<evidence type="ECO:0000313" key="3">
    <source>
        <dbReference type="EMBL" id="SHI54138.1"/>
    </source>
</evidence>
<dbReference type="Pfam" id="PF04773">
    <property type="entry name" value="FecR"/>
    <property type="match status" value="1"/>
</dbReference>
<dbReference type="InterPro" id="IPR006860">
    <property type="entry name" value="FecR"/>
</dbReference>
<dbReference type="EMBL" id="FQYX01000003">
    <property type="protein sequence ID" value="SHI54138.1"/>
    <property type="molecule type" value="Genomic_DNA"/>
</dbReference>
<dbReference type="AlphaFoldDB" id="A0A1M6C0C6"/>
<dbReference type="PANTHER" id="PTHR30273">
    <property type="entry name" value="PERIPLASMIC SIGNAL SENSOR AND SIGMA FACTOR ACTIVATOR FECR-RELATED"/>
    <property type="match status" value="1"/>
</dbReference>
<dbReference type="Proteomes" id="UP000184231">
    <property type="component" value="Unassembled WGS sequence"/>
</dbReference>
<feature type="domain" description="FecR protein" evidence="1">
    <location>
        <begin position="171"/>
        <end position="264"/>
    </location>
</feature>
<name>A0A1M6C0C6_9FLAO</name>
<dbReference type="Pfam" id="PF16344">
    <property type="entry name" value="FecR_C"/>
    <property type="match status" value="1"/>
</dbReference>
<keyword evidence="4" id="KW-1185">Reference proteome</keyword>
<dbReference type="GO" id="GO:0016989">
    <property type="term" value="F:sigma factor antagonist activity"/>
    <property type="evidence" value="ECO:0007669"/>
    <property type="project" value="TreeGrafter"/>
</dbReference>
<organism evidence="3 4">
    <name type="scientific">Arenibacter nanhaiticus</name>
    <dbReference type="NCBI Taxonomy" id="558155"/>
    <lineage>
        <taxon>Bacteria</taxon>
        <taxon>Pseudomonadati</taxon>
        <taxon>Bacteroidota</taxon>
        <taxon>Flavobacteriia</taxon>
        <taxon>Flavobacteriales</taxon>
        <taxon>Flavobacteriaceae</taxon>
        <taxon>Arenibacter</taxon>
    </lineage>
</organism>
<dbReference type="InterPro" id="IPR032508">
    <property type="entry name" value="FecR_C"/>
</dbReference>
<dbReference type="PANTHER" id="PTHR30273:SF2">
    <property type="entry name" value="PROTEIN FECR"/>
    <property type="match status" value="1"/>
</dbReference>
<dbReference type="InterPro" id="IPR012373">
    <property type="entry name" value="Ferrdict_sens_TM"/>
</dbReference>
<dbReference type="OrthoDB" id="704021at2"/>
<accession>A0A1M6C0C6</accession>
<proteinExistence type="predicted"/>
<sequence length="382" mass="44242">MKLNHIDHLIVKYLNHSINKDELDELNSLLEQPENKEIFKDYAKINYSIDYKLRNYRAENVKKYLQDRIRKDNNVFSRGRFLRVSKYAAILVLAVGTLLIFQKDNAIQTTSEPFHKEHKITLEMENGRSVILQEEATQDIISEKGEVIGKQIKQGIQFKDAELSELVYNTLKVPYGKKFQVTLSDGTKVFLNSGSSMKFPVKFIKGANRTVFLTGEAFFEVAKNKDPFIVSANNAKIRALGTAFNVSAYPGEKDVSTVLVEGSVGIYRYKEQFSKEHSTVLEPDHMAIWNKEKKEVIVKVVDVEMYTAWVSGKMIFRNTPFKIIRKKLERHYNIQIINNNRELDEKVYNAVFDVETIREVMQTLDESFSIKYTIENNKIIIE</sequence>
<dbReference type="Gene3D" id="3.55.50.30">
    <property type="match status" value="1"/>
</dbReference>
<protein>
    <submittedName>
        <fullName evidence="3">FecR family protein</fullName>
    </submittedName>
</protein>
<gene>
    <name evidence="3" type="ORF">SAMN04487911_10331</name>
</gene>
<evidence type="ECO:0000259" key="1">
    <source>
        <dbReference type="Pfam" id="PF04773"/>
    </source>
</evidence>
<dbReference type="Gene3D" id="2.60.120.1440">
    <property type="match status" value="1"/>
</dbReference>
<evidence type="ECO:0000313" key="4">
    <source>
        <dbReference type="Proteomes" id="UP000184231"/>
    </source>
</evidence>
<dbReference type="STRING" id="558155.SAMN04487911_10331"/>
<dbReference type="PIRSF" id="PIRSF018266">
    <property type="entry name" value="FecR"/>
    <property type="match status" value="1"/>
</dbReference>
<dbReference type="RefSeq" id="WP_072763112.1">
    <property type="nucleotide sequence ID" value="NZ_FQYX01000003.1"/>
</dbReference>
<evidence type="ECO:0000259" key="2">
    <source>
        <dbReference type="Pfam" id="PF16344"/>
    </source>
</evidence>